<evidence type="ECO:0000256" key="14">
    <source>
        <dbReference type="ARBA" id="ARBA00066827"/>
    </source>
</evidence>
<dbReference type="GO" id="GO:0009229">
    <property type="term" value="P:thiamine diphosphate biosynthetic process"/>
    <property type="evidence" value="ECO:0007669"/>
    <property type="project" value="UniProtKB-UniRule"/>
</dbReference>
<feature type="binding site" evidence="19">
    <location>
        <position position="265"/>
    </location>
    <ligand>
        <name>ATP</name>
        <dbReference type="ChEBI" id="CHEBI:30616"/>
    </ligand>
</feature>
<dbReference type="GO" id="GO:0052837">
    <property type="term" value="P:thiazole biosynthetic process"/>
    <property type="evidence" value="ECO:0007669"/>
    <property type="project" value="TreeGrafter"/>
</dbReference>
<dbReference type="SUPFAM" id="SSF52402">
    <property type="entry name" value="Adenine nucleotide alpha hydrolases-like"/>
    <property type="match status" value="1"/>
</dbReference>
<evidence type="ECO:0000256" key="1">
    <source>
        <dbReference type="ARBA" id="ARBA00004496"/>
    </source>
</evidence>
<dbReference type="AlphaFoldDB" id="A0A9X4L1P6"/>
<dbReference type="GO" id="GO:0009228">
    <property type="term" value="P:thiamine biosynthetic process"/>
    <property type="evidence" value="ECO:0007669"/>
    <property type="project" value="UniProtKB-KW"/>
</dbReference>
<proteinExistence type="inferred from homology"/>
<dbReference type="GO" id="GO:0005829">
    <property type="term" value="C:cytosol"/>
    <property type="evidence" value="ECO:0007669"/>
    <property type="project" value="TreeGrafter"/>
</dbReference>
<dbReference type="InterPro" id="IPR003720">
    <property type="entry name" value="tRNA_STrfase"/>
</dbReference>
<keyword evidence="4 19" id="KW-0820">tRNA-binding</keyword>
<dbReference type="GO" id="GO:0002937">
    <property type="term" value="P:tRNA 4-thiouridine biosynthesis"/>
    <property type="evidence" value="ECO:0007669"/>
    <property type="project" value="TreeGrafter"/>
</dbReference>
<sequence length="407" mass="45797">MIYDHILVRYGELTLKGANRKIFVNKLRANVKRSLMPLQGYKVKANRDRMYIELDEGADIDEMCNRLKKVFGIYSISPVLKIDKTVEAANEQAVQFAKDYANGDTFKIDVKRSDKNFPYDTYQLQRGIGAAVLNATKDLTVDVHNPDHNIKVEVRLDAIYVYDKTIAGLGGLPVGTGGKTLLMLSGGIDSPVAGMEVMRRGAMIEAIHFHSPPFTSEKAKEKVIELTRILASHVGPIKLHIVPFTDLQKQVNKVVHERYTMTSTRRMMMRVADKLVHEIDGHAIVNGENLGQVASQTLKSMYAINSVTSTPVLRPLLTLDKEDIVKRAKEIGTFDVSIQPYEDCCTIFTPKNPVTEPDIEKVEKYENIFDFEPLVQQAVDQIETIEISNDYQSDKDSETQTLADDLF</sequence>
<dbReference type="NCBIfam" id="TIGR00342">
    <property type="entry name" value="tRNA uracil 4-sulfurtransferase ThiI"/>
    <property type="match status" value="1"/>
</dbReference>
<evidence type="ECO:0000256" key="12">
    <source>
        <dbReference type="ARBA" id="ARBA00058382"/>
    </source>
</evidence>
<dbReference type="GO" id="GO:0000049">
    <property type="term" value="F:tRNA binding"/>
    <property type="evidence" value="ECO:0007669"/>
    <property type="project" value="UniProtKB-UniRule"/>
</dbReference>
<dbReference type="RefSeq" id="WP_056935724.1">
    <property type="nucleotide sequence ID" value="NZ_CP013114.1"/>
</dbReference>
<accession>A0A9X4L1P6</accession>
<feature type="binding site" evidence="19">
    <location>
        <begin position="183"/>
        <end position="184"/>
    </location>
    <ligand>
        <name>ATP</name>
        <dbReference type="ChEBI" id="CHEBI:30616"/>
    </ligand>
</feature>
<evidence type="ECO:0000256" key="5">
    <source>
        <dbReference type="ARBA" id="ARBA00022679"/>
    </source>
</evidence>
<comment type="caution">
    <text evidence="21">The sequence shown here is derived from an EMBL/GenBank/DDBJ whole genome shotgun (WGS) entry which is preliminary data.</text>
</comment>
<dbReference type="SUPFAM" id="SSF143437">
    <property type="entry name" value="THUMP domain-like"/>
    <property type="match status" value="1"/>
</dbReference>
<dbReference type="Gene3D" id="3.30.2130.30">
    <property type="match status" value="1"/>
</dbReference>
<feature type="binding site" evidence="19">
    <location>
        <position position="287"/>
    </location>
    <ligand>
        <name>ATP</name>
        <dbReference type="ChEBI" id="CHEBI:30616"/>
    </ligand>
</feature>
<dbReference type="Proteomes" id="UP001152422">
    <property type="component" value="Unassembled WGS sequence"/>
</dbReference>
<evidence type="ECO:0000256" key="18">
    <source>
        <dbReference type="ARBA" id="ARBA00080570"/>
    </source>
</evidence>
<dbReference type="PANTHER" id="PTHR43209">
    <property type="entry name" value="TRNA SULFURTRANSFERASE"/>
    <property type="match status" value="1"/>
</dbReference>
<dbReference type="InterPro" id="IPR054173">
    <property type="entry name" value="ThiI_fer"/>
</dbReference>
<evidence type="ECO:0000256" key="11">
    <source>
        <dbReference type="ARBA" id="ARBA00052330"/>
    </source>
</evidence>
<feature type="domain" description="THUMP" evidence="20">
    <location>
        <begin position="61"/>
        <end position="165"/>
    </location>
</feature>
<dbReference type="Pfam" id="PF22025">
    <property type="entry name" value="ThiI_fer"/>
    <property type="match status" value="1"/>
</dbReference>
<dbReference type="Gene3D" id="3.40.50.620">
    <property type="entry name" value="HUPs"/>
    <property type="match status" value="1"/>
</dbReference>
<evidence type="ECO:0000256" key="15">
    <source>
        <dbReference type="ARBA" id="ARBA00071867"/>
    </source>
</evidence>
<keyword evidence="8 19" id="KW-0694">RNA-binding</keyword>
<dbReference type="EMBL" id="JAMBQA010000001">
    <property type="protein sequence ID" value="MDG0845226.1"/>
    <property type="molecule type" value="Genomic_DNA"/>
</dbReference>
<evidence type="ECO:0000256" key="10">
    <source>
        <dbReference type="ARBA" id="ARBA00050570"/>
    </source>
</evidence>
<organism evidence="21 22">
    <name type="scientific">Staphylococcus equorum</name>
    <dbReference type="NCBI Taxonomy" id="246432"/>
    <lineage>
        <taxon>Bacteria</taxon>
        <taxon>Bacillati</taxon>
        <taxon>Bacillota</taxon>
        <taxon>Bacilli</taxon>
        <taxon>Bacillales</taxon>
        <taxon>Staphylococcaceae</taxon>
        <taxon>Staphylococcus</taxon>
    </lineage>
</organism>
<dbReference type="GO" id="GO:0004810">
    <property type="term" value="F:CCA tRNA nucleotidyltransferase activity"/>
    <property type="evidence" value="ECO:0007669"/>
    <property type="project" value="InterPro"/>
</dbReference>
<evidence type="ECO:0000256" key="9">
    <source>
        <dbReference type="ARBA" id="ARBA00022977"/>
    </source>
</evidence>
<comment type="similarity">
    <text evidence="13 19">Belongs to the ThiI family.</text>
</comment>
<evidence type="ECO:0000256" key="7">
    <source>
        <dbReference type="ARBA" id="ARBA00022840"/>
    </source>
</evidence>
<name>A0A9X4L1P6_9STAP</name>
<dbReference type="InterPro" id="IPR049961">
    <property type="entry name" value="ThiI_N"/>
</dbReference>
<dbReference type="Pfam" id="PF02926">
    <property type="entry name" value="THUMP"/>
    <property type="match status" value="1"/>
</dbReference>
<dbReference type="HAMAP" id="MF_00021">
    <property type="entry name" value="ThiI"/>
    <property type="match status" value="1"/>
</dbReference>
<comment type="catalytic activity">
    <reaction evidence="11 19">
        <text>[ThiS sulfur-carrier protein]-C-terminal Gly-Gly-AMP + S-sulfanyl-L-cysteinyl-[cysteine desulfurase] + AH2 = [ThiS sulfur-carrier protein]-C-terminal-Gly-aminoethanethioate + L-cysteinyl-[cysteine desulfurase] + A + AMP + 2 H(+)</text>
        <dbReference type="Rhea" id="RHEA:43340"/>
        <dbReference type="Rhea" id="RHEA-COMP:12157"/>
        <dbReference type="Rhea" id="RHEA-COMP:12158"/>
        <dbReference type="Rhea" id="RHEA-COMP:12910"/>
        <dbReference type="Rhea" id="RHEA-COMP:19908"/>
        <dbReference type="ChEBI" id="CHEBI:13193"/>
        <dbReference type="ChEBI" id="CHEBI:15378"/>
        <dbReference type="ChEBI" id="CHEBI:17499"/>
        <dbReference type="ChEBI" id="CHEBI:29950"/>
        <dbReference type="ChEBI" id="CHEBI:61963"/>
        <dbReference type="ChEBI" id="CHEBI:90618"/>
        <dbReference type="ChEBI" id="CHEBI:232372"/>
        <dbReference type="ChEBI" id="CHEBI:456215"/>
    </reaction>
</comment>
<dbReference type="InterPro" id="IPR049962">
    <property type="entry name" value="THUMP_ThiI"/>
</dbReference>
<dbReference type="SMART" id="SM00981">
    <property type="entry name" value="THUMP"/>
    <property type="match status" value="1"/>
</dbReference>
<evidence type="ECO:0000256" key="19">
    <source>
        <dbReference type="HAMAP-Rule" id="MF_00021"/>
    </source>
</evidence>
<dbReference type="CDD" id="cd01712">
    <property type="entry name" value="PPase_ThiI"/>
    <property type="match status" value="1"/>
</dbReference>
<protein>
    <recommendedName>
        <fullName evidence="15 19">Probable tRNA sulfurtransferase</fullName>
        <ecNumber evidence="14 19">2.8.1.4</ecNumber>
    </recommendedName>
    <alternativeName>
        <fullName evidence="16 19">Sulfur carrier protein ThiS sulfurtransferase</fullName>
    </alternativeName>
    <alternativeName>
        <fullName evidence="17 19">Thiamine biosynthesis protein ThiI</fullName>
    </alternativeName>
    <alternativeName>
        <fullName evidence="18 19">tRNA 4-thiouridine synthase</fullName>
    </alternativeName>
</protein>
<dbReference type="InterPro" id="IPR020536">
    <property type="entry name" value="ThiI_AANH"/>
</dbReference>
<evidence type="ECO:0000256" key="17">
    <source>
        <dbReference type="ARBA" id="ARBA00077849"/>
    </source>
</evidence>
<dbReference type="InterPro" id="IPR014729">
    <property type="entry name" value="Rossmann-like_a/b/a_fold"/>
</dbReference>
<keyword evidence="3 19" id="KW-0963">Cytoplasm</keyword>
<keyword evidence="22" id="KW-1185">Reference proteome</keyword>
<comment type="subcellular location">
    <subcellularLocation>
        <location evidence="1 19">Cytoplasm</location>
    </subcellularLocation>
</comment>
<reference evidence="21" key="1">
    <citation type="submission" date="2022-05" db="EMBL/GenBank/DDBJ databases">
        <title>Comparative genomics of Staphylococcus equorum isolates.</title>
        <authorList>
            <person name="Luelf R.H."/>
        </authorList>
    </citation>
    <scope>NUCLEOTIDE SEQUENCE</scope>
    <source>
        <strain evidence="21">TMW 2.2497</strain>
    </source>
</reference>
<keyword evidence="7 19" id="KW-0067">ATP-binding</keyword>
<evidence type="ECO:0000256" key="3">
    <source>
        <dbReference type="ARBA" id="ARBA00022490"/>
    </source>
</evidence>
<gene>
    <name evidence="19 21" type="primary">thiI</name>
    <name evidence="21" type="ORF">M4L89_03055</name>
</gene>
<feature type="binding site" evidence="19">
    <location>
        <begin position="208"/>
        <end position="209"/>
    </location>
    <ligand>
        <name>ATP</name>
        <dbReference type="ChEBI" id="CHEBI:30616"/>
    </ligand>
</feature>
<dbReference type="CDD" id="cd11716">
    <property type="entry name" value="THUMP_ThiI"/>
    <property type="match status" value="1"/>
</dbReference>
<evidence type="ECO:0000313" key="22">
    <source>
        <dbReference type="Proteomes" id="UP001152422"/>
    </source>
</evidence>
<evidence type="ECO:0000313" key="21">
    <source>
        <dbReference type="EMBL" id="MDG0845226.1"/>
    </source>
</evidence>
<dbReference type="GO" id="GO:0005524">
    <property type="term" value="F:ATP binding"/>
    <property type="evidence" value="ECO:0007669"/>
    <property type="project" value="UniProtKB-UniRule"/>
</dbReference>
<evidence type="ECO:0000256" key="13">
    <source>
        <dbReference type="ARBA" id="ARBA00061472"/>
    </source>
</evidence>
<evidence type="ECO:0000256" key="6">
    <source>
        <dbReference type="ARBA" id="ARBA00022741"/>
    </source>
</evidence>
<keyword evidence="9 19" id="KW-0784">Thiamine biosynthesis</keyword>
<feature type="binding site" evidence="19">
    <location>
        <position position="296"/>
    </location>
    <ligand>
        <name>ATP</name>
        <dbReference type="ChEBI" id="CHEBI:30616"/>
    </ligand>
</feature>
<dbReference type="EC" id="2.8.1.4" evidence="14 19"/>
<evidence type="ECO:0000256" key="16">
    <source>
        <dbReference type="ARBA" id="ARBA00075337"/>
    </source>
</evidence>
<dbReference type="KEGG" id="seqo:SE1039_15380"/>
<dbReference type="InterPro" id="IPR004114">
    <property type="entry name" value="THUMP_dom"/>
</dbReference>
<comment type="pathway">
    <text evidence="2 19">Cofactor biosynthesis; thiamine diphosphate biosynthesis.</text>
</comment>
<keyword evidence="5 19" id="KW-0808">Transferase</keyword>
<comment type="catalytic activity">
    <reaction evidence="10 19">
        <text>[ThiI sulfur-carrier protein]-S-sulfanyl-L-cysteine + a uridine in tRNA + 2 reduced [2Fe-2S]-[ferredoxin] + ATP + H(+) = [ThiI sulfur-carrier protein]-L-cysteine + a 4-thiouridine in tRNA + 2 oxidized [2Fe-2S]-[ferredoxin] + AMP + diphosphate</text>
        <dbReference type="Rhea" id="RHEA:24176"/>
        <dbReference type="Rhea" id="RHEA-COMP:10000"/>
        <dbReference type="Rhea" id="RHEA-COMP:10001"/>
        <dbReference type="Rhea" id="RHEA-COMP:13337"/>
        <dbReference type="Rhea" id="RHEA-COMP:13338"/>
        <dbReference type="Rhea" id="RHEA-COMP:13339"/>
        <dbReference type="Rhea" id="RHEA-COMP:13340"/>
        <dbReference type="ChEBI" id="CHEBI:15378"/>
        <dbReference type="ChEBI" id="CHEBI:29950"/>
        <dbReference type="ChEBI" id="CHEBI:30616"/>
        <dbReference type="ChEBI" id="CHEBI:33019"/>
        <dbReference type="ChEBI" id="CHEBI:33737"/>
        <dbReference type="ChEBI" id="CHEBI:33738"/>
        <dbReference type="ChEBI" id="CHEBI:61963"/>
        <dbReference type="ChEBI" id="CHEBI:65315"/>
        <dbReference type="ChEBI" id="CHEBI:136798"/>
        <dbReference type="ChEBI" id="CHEBI:456215"/>
        <dbReference type="EC" id="2.8.1.4"/>
    </reaction>
</comment>
<comment type="function">
    <text evidence="12 19">Catalyzes the ATP-dependent transfer of a sulfur to tRNA to produce 4-thiouridine in position 8 of tRNAs, which functions as a near-UV photosensor. Also catalyzes the transfer of sulfur to the sulfur carrier protein ThiS, forming ThiS-thiocarboxylate. This is a step in the synthesis of thiazole, in the thiamine biosynthesis pathway. The sulfur is donated as persulfide by IscS.</text>
</comment>
<dbReference type="PROSITE" id="PS51165">
    <property type="entry name" value="THUMP"/>
    <property type="match status" value="1"/>
</dbReference>
<evidence type="ECO:0000259" key="20">
    <source>
        <dbReference type="PROSITE" id="PS51165"/>
    </source>
</evidence>
<dbReference type="InterPro" id="IPR050102">
    <property type="entry name" value="tRNA_sulfurtransferase_ThiI"/>
</dbReference>
<dbReference type="Pfam" id="PF02568">
    <property type="entry name" value="ThiI"/>
    <property type="match status" value="1"/>
</dbReference>
<keyword evidence="6 19" id="KW-0547">Nucleotide-binding</keyword>
<dbReference type="GO" id="GO:0140741">
    <property type="term" value="F:tRNA-uracil-4 sulfurtransferase activity"/>
    <property type="evidence" value="ECO:0007669"/>
    <property type="project" value="UniProtKB-EC"/>
</dbReference>
<dbReference type="PANTHER" id="PTHR43209:SF1">
    <property type="entry name" value="TRNA SULFURTRANSFERASE"/>
    <property type="match status" value="1"/>
</dbReference>
<evidence type="ECO:0000256" key="4">
    <source>
        <dbReference type="ARBA" id="ARBA00022555"/>
    </source>
</evidence>
<evidence type="ECO:0000256" key="8">
    <source>
        <dbReference type="ARBA" id="ARBA00022884"/>
    </source>
</evidence>
<evidence type="ECO:0000256" key="2">
    <source>
        <dbReference type="ARBA" id="ARBA00004948"/>
    </source>
</evidence>
<dbReference type="FunFam" id="3.40.50.620:FF:000053">
    <property type="entry name" value="Probable tRNA sulfurtransferase"/>
    <property type="match status" value="1"/>
</dbReference>